<evidence type="ECO:0000256" key="4">
    <source>
        <dbReference type="ARBA" id="ARBA00011881"/>
    </source>
</evidence>
<dbReference type="Proteomes" id="UP001165083">
    <property type="component" value="Unassembled WGS sequence"/>
</dbReference>
<feature type="binding site" evidence="7">
    <location>
        <position position="133"/>
    </location>
    <ligand>
        <name>substrate</name>
    </ligand>
</feature>
<dbReference type="InterPro" id="IPR023416">
    <property type="entry name" value="Transthyretin/HIU_hydrolase_d"/>
</dbReference>
<evidence type="ECO:0000313" key="10">
    <source>
        <dbReference type="EMBL" id="GMF13146.1"/>
    </source>
</evidence>
<evidence type="ECO:0000256" key="6">
    <source>
        <dbReference type="ARBA" id="ARBA00022801"/>
    </source>
</evidence>
<dbReference type="AlphaFoldDB" id="A0A9W6THI3"/>
<dbReference type="PRINTS" id="PR00189">
    <property type="entry name" value="TRNSTHYRETIN"/>
</dbReference>
<evidence type="ECO:0000256" key="7">
    <source>
        <dbReference type="PIRSR" id="PIRSR600895-51"/>
    </source>
</evidence>
<evidence type="ECO:0000259" key="9">
    <source>
        <dbReference type="SMART" id="SM00095"/>
    </source>
</evidence>
<keyword evidence="5 8" id="KW-0659">Purine metabolism</keyword>
<accession>A0A9W6THI3</accession>
<dbReference type="InterPro" id="IPR023418">
    <property type="entry name" value="Thyroxine_BS"/>
</dbReference>
<gene>
    <name evidence="10" type="ORF">Plil01_000365400</name>
</gene>
<dbReference type="InterPro" id="IPR014306">
    <property type="entry name" value="Hydroxyisourate_hydrolase"/>
</dbReference>
<evidence type="ECO:0000256" key="5">
    <source>
        <dbReference type="ARBA" id="ARBA00022631"/>
    </source>
</evidence>
<dbReference type="OrthoDB" id="10265230at2759"/>
<comment type="subunit">
    <text evidence="4 8">Homotetramer.</text>
</comment>
<name>A0A9W6THI3_9STRA</name>
<dbReference type="NCBIfam" id="TIGR02962">
    <property type="entry name" value="hdxy_isourate"/>
    <property type="match status" value="1"/>
</dbReference>
<dbReference type="InterPro" id="IPR000895">
    <property type="entry name" value="Transthyretin/HIU_hydrolase"/>
</dbReference>
<dbReference type="SUPFAM" id="SSF49472">
    <property type="entry name" value="Transthyretin (synonym: prealbumin)"/>
    <property type="match status" value="1"/>
</dbReference>
<feature type="binding site" evidence="7">
    <location>
        <position position="66"/>
    </location>
    <ligand>
        <name>substrate</name>
    </ligand>
</feature>
<dbReference type="PANTHER" id="PTHR10395">
    <property type="entry name" value="URICASE AND TRANSTHYRETIN-RELATED"/>
    <property type="match status" value="1"/>
</dbReference>
<evidence type="ECO:0000313" key="11">
    <source>
        <dbReference type="Proteomes" id="UP001165083"/>
    </source>
</evidence>
<proteinExistence type="inferred from homology"/>
<dbReference type="PANTHER" id="PTHR10395:SF7">
    <property type="entry name" value="5-HYDROXYISOURATE HYDROLASE"/>
    <property type="match status" value="1"/>
</dbReference>
<dbReference type="GO" id="GO:0033971">
    <property type="term" value="F:hydroxyisourate hydrolase activity"/>
    <property type="evidence" value="ECO:0007669"/>
    <property type="project" value="UniProtKB-EC"/>
</dbReference>
<dbReference type="EC" id="3.5.2.17" evidence="8"/>
<evidence type="ECO:0000256" key="8">
    <source>
        <dbReference type="RuleBase" id="RU361270"/>
    </source>
</evidence>
<comment type="function">
    <text evidence="2">Catalyzes the hydrolysis of 5-hydroxyisourate (HIU) to 2-oxo-4-hydroxy-4-carboxy-5-ureidoimidazoline (OHCU).</text>
</comment>
<dbReference type="Gene3D" id="2.60.40.180">
    <property type="entry name" value="Transthyretin/hydroxyisourate hydrolase domain"/>
    <property type="match status" value="1"/>
</dbReference>
<comment type="similarity">
    <text evidence="3 8">Belongs to the transthyretin family. 5-hydroxyisourate hydrolase subfamily.</text>
</comment>
<dbReference type="InterPro" id="IPR036817">
    <property type="entry name" value="Transthyretin/HIU_hydrolase_sf"/>
</dbReference>
<dbReference type="CDD" id="cd05822">
    <property type="entry name" value="TLP_HIUase"/>
    <property type="match status" value="1"/>
</dbReference>
<keyword evidence="11" id="KW-1185">Reference proteome</keyword>
<dbReference type="Pfam" id="PF00576">
    <property type="entry name" value="Transthyretin"/>
    <property type="match status" value="1"/>
</dbReference>
<sequence length="136" mass="15290">MSPSRRLDAVQRHLAPNSMSYKSPVTSHILDTSLGRPAANVHVELQHLQNGLWTRVNDGVTNADGRVASHLVPETAAFEAGTYRMLFHTQEYFETNGVSEFFYPEVTIAFIVKDPTQHYHVPLLINPFGYSTYRGS</sequence>
<evidence type="ECO:0000256" key="3">
    <source>
        <dbReference type="ARBA" id="ARBA00009850"/>
    </source>
</evidence>
<feature type="binding site" evidence="7">
    <location>
        <position position="28"/>
    </location>
    <ligand>
        <name>substrate</name>
    </ligand>
</feature>
<comment type="catalytic activity">
    <reaction evidence="1 8">
        <text>5-hydroxyisourate + H2O = 5-hydroxy-2-oxo-4-ureido-2,5-dihydro-1H-imidazole-5-carboxylate + H(+)</text>
        <dbReference type="Rhea" id="RHEA:23736"/>
        <dbReference type="ChEBI" id="CHEBI:15377"/>
        <dbReference type="ChEBI" id="CHEBI:15378"/>
        <dbReference type="ChEBI" id="CHEBI:18072"/>
        <dbReference type="ChEBI" id="CHEBI:58639"/>
        <dbReference type="EC" id="3.5.2.17"/>
    </reaction>
</comment>
<reference evidence="10" key="1">
    <citation type="submission" date="2023-04" db="EMBL/GenBank/DDBJ databases">
        <title>Phytophthora lilii NBRC 32176.</title>
        <authorList>
            <person name="Ichikawa N."/>
            <person name="Sato H."/>
            <person name="Tonouchi N."/>
        </authorList>
    </citation>
    <scope>NUCLEOTIDE SEQUENCE</scope>
    <source>
        <strain evidence="10">NBRC 32176</strain>
    </source>
</reference>
<dbReference type="GO" id="GO:0006144">
    <property type="term" value="P:purine nucleobase metabolic process"/>
    <property type="evidence" value="ECO:0007669"/>
    <property type="project" value="UniProtKB-KW"/>
</dbReference>
<feature type="domain" description="Transthyretin/hydroxyisourate hydrolase" evidence="9">
    <location>
        <begin position="20"/>
        <end position="135"/>
    </location>
</feature>
<keyword evidence="6 8" id="KW-0378">Hydrolase</keyword>
<evidence type="ECO:0000256" key="2">
    <source>
        <dbReference type="ARBA" id="ARBA00002704"/>
    </source>
</evidence>
<evidence type="ECO:0000256" key="1">
    <source>
        <dbReference type="ARBA" id="ARBA00001043"/>
    </source>
</evidence>
<protein>
    <recommendedName>
        <fullName evidence="8">5-hydroxyisourate hydrolase</fullName>
        <shortName evidence="8">HIU hydrolase</shortName>
        <shortName evidence="8">HIUHase</shortName>
        <ecNumber evidence="8">3.5.2.17</ecNumber>
    </recommendedName>
</protein>
<dbReference type="SMART" id="SM00095">
    <property type="entry name" value="TR_THY"/>
    <property type="match status" value="1"/>
</dbReference>
<dbReference type="FunFam" id="2.60.40.180:FF:000005">
    <property type="entry name" value="5-hydroxyisourate hydrolase"/>
    <property type="match status" value="1"/>
</dbReference>
<organism evidence="10 11">
    <name type="scientific">Phytophthora lilii</name>
    <dbReference type="NCBI Taxonomy" id="2077276"/>
    <lineage>
        <taxon>Eukaryota</taxon>
        <taxon>Sar</taxon>
        <taxon>Stramenopiles</taxon>
        <taxon>Oomycota</taxon>
        <taxon>Peronosporomycetes</taxon>
        <taxon>Peronosporales</taxon>
        <taxon>Peronosporaceae</taxon>
        <taxon>Phytophthora</taxon>
    </lineage>
</organism>
<dbReference type="EMBL" id="BSXW01000144">
    <property type="protein sequence ID" value="GMF13146.1"/>
    <property type="molecule type" value="Genomic_DNA"/>
</dbReference>
<dbReference type="PROSITE" id="PS00768">
    <property type="entry name" value="TRANSTHYRETIN_1"/>
    <property type="match status" value="1"/>
</dbReference>
<comment type="caution">
    <text evidence="10">The sequence shown here is derived from an EMBL/GenBank/DDBJ whole genome shotgun (WGS) entry which is preliminary data.</text>
</comment>